<dbReference type="PANTHER" id="PTHR43213">
    <property type="entry name" value="BIFUNCTIONAL DTTP/UTP PYROPHOSPHATASE/METHYLTRANSFERASE PROTEIN-RELATED"/>
    <property type="match status" value="1"/>
</dbReference>
<protein>
    <recommendedName>
        <fullName evidence="4">Maf-like protein</fullName>
    </recommendedName>
</protein>
<dbReference type="RefSeq" id="XP_049265270.1">
    <property type="nucleotide sequence ID" value="XM_049405099.1"/>
</dbReference>
<comment type="caution">
    <text evidence="2">The sequence shown here is derived from an EMBL/GenBank/DDBJ whole genome shotgun (WGS) entry which is preliminary data.</text>
</comment>
<dbReference type="AlphaFoldDB" id="A0A8J5QNH9"/>
<sequence length="189" mass="21655">MFNHPVNNLNIKQFEILSSNFPEDLPTDNKTHIDYVKQTSLEKAKAILNDNNFAATNEQVLILTCDTIISCHEQIFEKPMTKTKQREYFNYFKQYPQVKVISAITLIKIDSQNDIKIYSNHCITELSFKQNNEDIINAYIESEEGLQVAGGFKYQELGCLLFDNMIGDYLNVVGISAVKTFELLVDALL</sequence>
<dbReference type="Pfam" id="PF02545">
    <property type="entry name" value="Maf"/>
    <property type="match status" value="1"/>
</dbReference>
<reference evidence="2 3" key="1">
    <citation type="journal article" date="2021" name="DNA Res.">
        <title>Genome analysis of Candida subhashii reveals its hybrid nature and dual mitochondrial genome conformations.</title>
        <authorList>
            <person name="Mixao V."/>
            <person name="Hegedusova E."/>
            <person name="Saus E."/>
            <person name="Pryszcz L.P."/>
            <person name="Cillingova A."/>
            <person name="Nosek J."/>
            <person name="Gabaldon T."/>
        </authorList>
    </citation>
    <scope>NUCLEOTIDE SEQUENCE [LARGE SCALE GENOMIC DNA]</scope>
    <source>
        <strain evidence="2 3">CBS 10753</strain>
    </source>
</reference>
<dbReference type="InterPro" id="IPR003697">
    <property type="entry name" value="Maf-like"/>
</dbReference>
<dbReference type="EMBL" id="JAGSYN010000054">
    <property type="protein sequence ID" value="KAG7665038.1"/>
    <property type="molecule type" value="Genomic_DNA"/>
</dbReference>
<keyword evidence="3" id="KW-1185">Reference proteome</keyword>
<evidence type="ECO:0000313" key="2">
    <source>
        <dbReference type="EMBL" id="KAG7665038.1"/>
    </source>
</evidence>
<accession>A0A8J5QNH9</accession>
<name>A0A8J5QNH9_9ASCO</name>
<evidence type="ECO:0008006" key="4">
    <source>
        <dbReference type="Google" id="ProtNLM"/>
    </source>
</evidence>
<keyword evidence="1" id="KW-0378">Hydrolase</keyword>
<dbReference type="PANTHER" id="PTHR43213:SF5">
    <property type="entry name" value="BIFUNCTIONAL DTTP_UTP PYROPHOSPHATASE_METHYLTRANSFERASE PROTEIN-RELATED"/>
    <property type="match status" value="1"/>
</dbReference>
<evidence type="ECO:0000256" key="1">
    <source>
        <dbReference type="ARBA" id="ARBA00022801"/>
    </source>
</evidence>
<organism evidence="2 3">
    <name type="scientific">[Candida] subhashii</name>
    <dbReference type="NCBI Taxonomy" id="561895"/>
    <lineage>
        <taxon>Eukaryota</taxon>
        <taxon>Fungi</taxon>
        <taxon>Dikarya</taxon>
        <taxon>Ascomycota</taxon>
        <taxon>Saccharomycotina</taxon>
        <taxon>Pichiomycetes</taxon>
        <taxon>Debaryomycetaceae</taxon>
        <taxon>Spathaspora</taxon>
    </lineage>
</organism>
<evidence type="ECO:0000313" key="3">
    <source>
        <dbReference type="Proteomes" id="UP000694255"/>
    </source>
</evidence>
<dbReference type="GeneID" id="73468247"/>
<dbReference type="PIRSF" id="PIRSF006305">
    <property type="entry name" value="Maf"/>
    <property type="match status" value="1"/>
</dbReference>
<dbReference type="OrthoDB" id="10267058at2759"/>
<dbReference type="GO" id="GO:0047429">
    <property type="term" value="F:nucleoside triphosphate diphosphatase activity"/>
    <property type="evidence" value="ECO:0007669"/>
    <property type="project" value="InterPro"/>
</dbReference>
<dbReference type="Proteomes" id="UP000694255">
    <property type="component" value="Unassembled WGS sequence"/>
</dbReference>
<proteinExistence type="predicted"/>
<gene>
    <name evidence="2" type="ORF">J8A68_001446</name>
</gene>